<dbReference type="HOGENOM" id="CLU_019441_0_0_2"/>
<evidence type="ECO:0000259" key="3">
    <source>
        <dbReference type="Pfam" id="PF08646"/>
    </source>
</evidence>
<dbReference type="AlphaFoldDB" id="D3DYP6"/>
<protein>
    <submittedName>
        <fullName evidence="4">Replication factor A</fullName>
    </submittedName>
</protein>
<dbReference type="KEGG" id="mru:mru_0114"/>
<dbReference type="Pfam" id="PF01336">
    <property type="entry name" value="tRNA_anti-codon"/>
    <property type="match status" value="1"/>
</dbReference>
<accession>D3DYP6</accession>
<evidence type="ECO:0000256" key="1">
    <source>
        <dbReference type="ARBA" id="ARBA00023125"/>
    </source>
</evidence>
<dbReference type="RefSeq" id="WP_012954922.1">
    <property type="nucleotide sequence ID" value="NC_013790.1"/>
</dbReference>
<reference evidence="4 5" key="1">
    <citation type="journal article" date="2010" name="PLoS ONE">
        <title>The genome sequence of the rumen methanogen Methanobrevibacter ruminantium reveals new possibilities for controlling ruminant methane emissions.</title>
        <authorList>
            <person name="Leahy S.C."/>
            <person name="Kelly W.J."/>
            <person name="Altermann E."/>
            <person name="Ronimus R.S."/>
            <person name="Yeoman C.J."/>
            <person name="Pacheco D.M."/>
            <person name="Li D."/>
            <person name="Kong Z."/>
            <person name="McTavish S."/>
            <person name="Sang C."/>
            <person name="Lambie S.C."/>
            <person name="Janssen P.H."/>
            <person name="Dey D."/>
            <person name="Attwood G.T."/>
        </authorList>
    </citation>
    <scope>NUCLEOTIDE SEQUENCE [LARGE SCALE GENOMIC DNA]</scope>
    <source>
        <strain evidence="5">ATCC 35063 / DSM 1093 / JCM 13430 / OCM 146 / M1</strain>
    </source>
</reference>
<dbReference type="CDD" id="cd04491">
    <property type="entry name" value="SoSSB_OBF"/>
    <property type="match status" value="5"/>
</dbReference>
<gene>
    <name evidence="4" type="ordered locus">mru_0114</name>
</gene>
<dbReference type="InterPro" id="IPR004365">
    <property type="entry name" value="NA-bd_OB_tRNA"/>
</dbReference>
<dbReference type="Gene3D" id="2.40.50.140">
    <property type="entry name" value="Nucleic acid-binding proteins"/>
    <property type="match status" value="6"/>
</dbReference>
<proteinExistence type="predicted"/>
<evidence type="ECO:0000313" key="4">
    <source>
        <dbReference type="EMBL" id="ADC45966.1"/>
    </source>
</evidence>
<dbReference type="GO" id="GO:0000724">
    <property type="term" value="P:double-strand break repair via homologous recombination"/>
    <property type="evidence" value="ECO:0007669"/>
    <property type="project" value="TreeGrafter"/>
</dbReference>
<name>D3DYP6_METRM</name>
<organism evidence="4 5">
    <name type="scientific">Methanobrevibacter ruminantium (strain ATCC 35063 / DSM 1093 / JCM 13430 / OCM 146 / M1)</name>
    <name type="common">Methanobacterium ruminantium</name>
    <dbReference type="NCBI Taxonomy" id="634498"/>
    <lineage>
        <taxon>Archaea</taxon>
        <taxon>Methanobacteriati</taxon>
        <taxon>Methanobacteriota</taxon>
        <taxon>Methanomada group</taxon>
        <taxon>Methanobacteria</taxon>
        <taxon>Methanobacteriales</taxon>
        <taxon>Methanobacteriaceae</taxon>
        <taxon>Methanobrevibacter</taxon>
    </lineage>
</organism>
<dbReference type="SUPFAM" id="SSF50249">
    <property type="entry name" value="Nucleic acid-binding proteins"/>
    <property type="match status" value="6"/>
</dbReference>
<dbReference type="EMBL" id="CP001719">
    <property type="protein sequence ID" value="ADC45966.1"/>
    <property type="molecule type" value="Genomic_DNA"/>
</dbReference>
<dbReference type="PANTHER" id="PTHR13356">
    <property type="entry name" value="OB FOLD NUCLEIC ACID BINDING PROTEIN-RELATED"/>
    <property type="match status" value="1"/>
</dbReference>
<dbReference type="Pfam" id="PF08646">
    <property type="entry name" value="Rep_fac-A_C"/>
    <property type="match status" value="1"/>
</dbReference>
<feature type="domain" description="OB" evidence="2">
    <location>
        <begin position="101"/>
        <end position="160"/>
    </location>
</feature>
<dbReference type="GO" id="GO:0003677">
    <property type="term" value="F:DNA binding"/>
    <property type="evidence" value="ECO:0007669"/>
    <property type="project" value="UniProtKB-KW"/>
</dbReference>
<dbReference type="InterPro" id="IPR051231">
    <property type="entry name" value="SOSS-B"/>
</dbReference>
<dbReference type="STRING" id="634498.mru_0114"/>
<sequence length="823" mass="92719">MEKEFFEGMNLEEDISDEDFQTIVEGWEKVQDQMSKEEFITKFNEHKAEFKDASFFSDIDFLNMIVNPLVGGGDDEPGPAIVEGEFQKISDVEPGNEGFNVVARIMSIGNSRIFTSRKGKQGKLCNLQIADDTGELRLVLWTENIKHLKHVTEGDIVEITNIECKEGFRGGKEFSLRPRSSLRPIEEGSENYPENIAAFPVYEEKITQIADIKPDETVSIIGRLIRVPKPHAYESNGKKGKVTSLEIQDASGKTSYTLWNNDVKLIDILELKEGDIVKILNEQSRERNGEISLSHWDGRIVKAEGDYDIPEYEENIIKIADAQEMQDVSIIGLVTKVQDVIQFTRNDGSEGFVKSIELSDDEGSIRVTLWGDDTKIPISKGDIVKVIGGNIEYDDFSNGYRVNTNWNTELKINPEEHSDLIETLKGQAENLGPIPISEVQSIEEDGEEVDIIGRIITLNDTHTFPRDDGTEGVVRSGEMADGSSPDGLVRVSFWDDKAKVPEIGKAYKVENARTRMGMYAVEVNVGKTTRFIEIPESEAGDLPSFEELEESIYISKKIEELDEDDMNIKVLARILEVHEPREFPRDDGTKGLVGNMEVADITGSIRVTLWDDKNNLPYGVGDAIKIQNPRVRYNSNMDYLELSVGNGTNILTPSDSEINDIPDILELQNTLYQTKEIANLSDDDTKIRVTGRFVDIYGQKMIIPKCPQCNNTLEPEDIDAEECSFCGNYIDEPKYLLMLPGKLEDDTGDIQVTFFNELVGELLGMKQDEIFELYEGEGGDLGPLEGKIDDLEGITLEILADVTFNEYDEENRLRPRKIFNMEW</sequence>
<keyword evidence="1" id="KW-0238">DNA-binding</keyword>
<dbReference type="InterPro" id="IPR012340">
    <property type="entry name" value="NA-bd_OB-fold"/>
</dbReference>
<dbReference type="NCBIfam" id="NF009030">
    <property type="entry name" value="PRK12366.1-1"/>
    <property type="match status" value="1"/>
</dbReference>
<dbReference type="GeneID" id="8769732"/>
<evidence type="ECO:0000313" key="5">
    <source>
        <dbReference type="Proteomes" id="UP000008680"/>
    </source>
</evidence>
<keyword evidence="5" id="KW-1185">Reference proteome</keyword>
<dbReference type="PATRIC" id="fig|634498.28.peg.118"/>
<dbReference type="eggNOG" id="arCOG01510">
    <property type="taxonomic scope" value="Archaea"/>
</dbReference>
<dbReference type="GO" id="GO:0010212">
    <property type="term" value="P:response to ionizing radiation"/>
    <property type="evidence" value="ECO:0007669"/>
    <property type="project" value="TreeGrafter"/>
</dbReference>
<evidence type="ECO:0000259" key="2">
    <source>
        <dbReference type="Pfam" id="PF01336"/>
    </source>
</evidence>
<dbReference type="Proteomes" id="UP000008680">
    <property type="component" value="Chromosome"/>
</dbReference>
<dbReference type="PANTHER" id="PTHR13356:SF0">
    <property type="entry name" value="SOSS COMPLEX SUBUNIT B HOMOLOG"/>
    <property type="match status" value="1"/>
</dbReference>
<feature type="domain" description="Replication factor A C-terminal" evidence="3">
    <location>
        <begin position="690"/>
        <end position="814"/>
    </location>
</feature>
<dbReference type="InterPro" id="IPR013955">
    <property type="entry name" value="Rep_factor-A_C"/>
</dbReference>